<keyword evidence="3" id="KW-0560">Oxidoreductase</keyword>
<evidence type="ECO:0000259" key="2">
    <source>
        <dbReference type="PROSITE" id="PS51352"/>
    </source>
</evidence>
<dbReference type="EC" id="1.11.1.24" evidence="3"/>
<dbReference type="Gene3D" id="3.40.30.10">
    <property type="entry name" value="Glutaredoxin"/>
    <property type="match status" value="1"/>
</dbReference>
<reference evidence="4" key="1">
    <citation type="journal article" date="2019" name="Int. J. Syst. Evol. Microbiol.">
        <title>The Global Catalogue of Microorganisms (GCM) 10K type strain sequencing project: providing services to taxonomists for standard genome sequencing and annotation.</title>
        <authorList>
            <consortium name="The Broad Institute Genomics Platform"/>
            <consortium name="The Broad Institute Genome Sequencing Center for Infectious Disease"/>
            <person name="Wu L."/>
            <person name="Ma J."/>
        </authorList>
    </citation>
    <scope>NUCLEOTIDE SEQUENCE [LARGE SCALE GENOMIC DNA]</scope>
    <source>
        <strain evidence="4">CCUG 59778</strain>
    </source>
</reference>
<evidence type="ECO:0000313" key="3">
    <source>
        <dbReference type="EMBL" id="MFC4409529.1"/>
    </source>
</evidence>
<dbReference type="InterPro" id="IPR000866">
    <property type="entry name" value="AhpC/TSA"/>
</dbReference>
<feature type="domain" description="Thioredoxin" evidence="2">
    <location>
        <begin position="50"/>
        <end position="192"/>
    </location>
</feature>
<evidence type="ECO:0000256" key="1">
    <source>
        <dbReference type="ARBA" id="ARBA00023157"/>
    </source>
</evidence>
<proteinExistence type="predicted"/>
<dbReference type="CDD" id="cd02966">
    <property type="entry name" value="TlpA_like_family"/>
    <property type="match status" value="1"/>
</dbReference>
<dbReference type="InterPro" id="IPR050553">
    <property type="entry name" value="Thioredoxin_ResA/DsbE_sf"/>
</dbReference>
<organism evidence="3 4">
    <name type="scientific">Chungangia koreensis</name>
    <dbReference type="NCBI Taxonomy" id="752657"/>
    <lineage>
        <taxon>Bacteria</taxon>
        <taxon>Bacillati</taxon>
        <taxon>Bacillota</taxon>
        <taxon>Bacilli</taxon>
        <taxon>Lactobacillales</taxon>
        <taxon>Chungangia</taxon>
    </lineage>
</organism>
<keyword evidence="4" id="KW-1185">Reference proteome</keyword>
<dbReference type="InterPro" id="IPR017937">
    <property type="entry name" value="Thioredoxin_CS"/>
</dbReference>
<dbReference type="Pfam" id="PF00578">
    <property type="entry name" value="AhpC-TSA"/>
    <property type="match status" value="1"/>
</dbReference>
<dbReference type="PANTHER" id="PTHR42852:SF13">
    <property type="entry name" value="PROTEIN DIPZ"/>
    <property type="match status" value="1"/>
</dbReference>
<sequence>MKKKVFGLLIVAILVAIMVTQYVRGSIEESQKVPEEAIGTSVDILPESGLEKGKAPPDFEVKTLDGESVKLSDYKGKKVILNFWASWCPPCKAEMPHMQNYYEDYAEKDNVEILAVNLTNAEYGGIDDAIQFVEDYELTFPIPTDEDGSLEKTYEILTIPTTFTIDTAGLIRHKIVGPMDEQMMIDLVDSME</sequence>
<accession>A0ABV8X327</accession>
<dbReference type="SUPFAM" id="SSF52833">
    <property type="entry name" value="Thioredoxin-like"/>
    <property type="match status" value="1"/>
</dbReference>
<dbReference type="GO" id="GO:0140824">
    <property type="term" value="F:thioredoxin-dependent peroxiredoxin activity"/>
    <property type="evidence" value="ECO:0007669"/>
    <property type="project" value="UniProtKB-EC"/>
</dbReference>
<dbReference type="Proteomes" id="UP001595817">
    <property type="component" value="Unassembled WGS sequence"/>
</dbReference>
<dbReference type="EMBL" id="JBHSEC010000003">
    <property type="protein sequence ID" value="MFC4409529.1"/>
    <property type="molecule type" value="Genomic_DNA"/>
</dbReference>
<keyword evidence="1" id="KW-1015">Disulfide bond</keyword>
<dbReference type="PANTHER" id="PTHR42852">
    <property type="entry name" value="THIOL:DISULFIDE INTERCHANGE PROTEIN DSBE"/>
    <property type="match status" value="1"/>
</dbReference>
<dbReference type="RefSeq" id="WP_378152373.1">
    <property type="nucleotide sequence ID" value="NZ_JBHSEC010000003.1"/>
</dbReference>
<keyword evidence="3" id="KW-0575">Peroxidase</keyword>
<protein>
    <submittedName>
        <fullName evidence="3">Peroxiredoxin family protein</fullName>
        <ecNumber evidence="3">1.11.1.24</ecNumber>
    </submittedName>
</protein>
<dbReference type="InterPro" id="IPR036249">
    <property type="entry name" value="Thioredoxin-like_sf"/>
</dbReference>
<gene>
    <name evidence="3" type="ORF">ACFOZY_03650</name>
</gene>
<comment type="caution">
    <text evidence="3">The sequence shown here is derived from an EMBL/GenBank/DDBJ whole genome shotgun (WGS) entry which is preliminary data.</text>
</comment>
<name>A0ABV8X327_9LACT</name>
<evidence type="ECO:0000313" key="4">
    <source>
        <dbReference type="Proteomes" id="UP001595817"/>
    </source>
</evidence>
<dbReference type="PROSITE" id="PS00194">
    <property type="entry name" value="THIOREDOXIN_1"/>
    <property type="match status" value="1"/>
</dbReference>
<dbReference type="PROSITE" id="PS51352">
    <property type="entry name" value="THIOREDOXIN_2"/>
    <property type="match status" value="1"/>
</dbReference>
<dbReference type="InterPro" id="IPR013766">
    <property type="entry name" value="Thioredoxin_domain"/>
</dbReference>